<organism evidence="2 3">
    <name type="scientific">Metallosphaera yellowstonensis MK1</name>
    <dbReference type="NCBI Taxonomy" id="671065"/>
    <lineage>
        <taxon>Archaea</taxon>
        <taxon>Thermoproteota</taxon>
        <taxon>Thermoprotei</taxon>
        <taxon>Sulfolobales</taxon>
        <taxon>Sulfolobaceae</taxon>
        <taxon>Metallosphaera</taxon>
    </lineage>
</organism>
<feature type="coiled-coil region" evidence="1">
    <location>
        <begin position="126"/>
        <end position="160"/>
    </location>
</feature>
<name>H2C8Q8_9CREN</name>
<evidence type="ECO:0000256" key="1">
    <source>
        <dbReference type="SAM" id="Coils"/>
    </source>
</evidence>
<accession>H2C8Q8</accession>
<dbReference type="eggNOG" id="arCOG03772">
    <property type="taxonomic scope" value="Archaea"/>
</dbReference>
<dbReference type="InterPro" id="IPR017140">
    <property type="entry name" value="ThermoDBP-RPs_arc"/>
</dbReference>
<dbReference type="EMBL" id="JH597770">
    <property type="protein sequence ID" value="EHP68534.1"/>
    <property type="molecule type" value="Genomic_DNA"/>
</dbReference>
<keyword evidence="1" id="KW-0175">Coiled coil</keyword>
<evidence type="ECO:0000313" key="3">
    <source>
        <dbReference type="Proteomes" id="UP000003980"/>
    </source>
</evidence>
<dbReference type="AlphaFoldDB" id="H2C8Q8"/>
<dbReference type="Proteomes" id="UP000003980">
    <property type="component" value="Unassembled WGS sequence"/>
</dbReference>
<evidence type="ECO:0000313" key="2">
    <source>
        <dbReference type="EMBL" id="EHP68534.1"/>
    </source>
</evidence>
<dbReference type="HOGENOM" id="CLU_1691618_0_0_2"/>
<sequence>MTEEIGRDLERVEEYEHTTSRASFLGENKVELSTGLIIAARYADKMRRIALVALGRLVPREVIVRDVAELNKQLYDILVNKMKVGKLDVVRIVVDATYKEAEKRLVFSNIRVTRYYTEEECKGLAEGDLKKRVEQLEKENNKLKDELKKIRETLSAVIREAE</sequence>
<proteinExistence type="predicted"/>
<gene>
    <name evidence="2" type="ORF">MetMK1DRAFT_00029730</name>
</gene>
<dbReference type="Pfam" id="PF10015">
    <property type="entry name" value="ThermoDBP-RP_arch"/>
    <property type="match status" value="1"/>
</dbReference>
<keyword evidence="3" id="KW-1185">Reference proteome</keyword>
<dbReference type="OrthoDB" id="15362at2157"/>
<reference evidence="2 3" key="1">
    <citation type="submission" date="2012-01" db="EMBL/GenBank/DDBJ databases">
        <title>Improved High-Quality Draft sequence of Metallosphaera yellowstonensis MK1.</title>
        <authorList>
            <consortium name="US DOE Joint Genome Institute"/>
            <person name="Lucas S."/>
            <person name="Han J."/>
            <person name="Cheng J.-F."/>
            <person name="Goodwin L."/>
            <person name="Pitluck S."/>
            <person name="Peters L."/>
            <person name="Teshima H."/>
            <person name="Detter J.C."/>
            <person name="Han C."/>
            <person name="Tapia R."/>
            <person name="Land M."/>
            <person name="Hauser L."/>
            <person name="Kyrpides N."/>
            <person name="Kozubal M."/>
            <person name="Macur R.E."/>
            <person name="Jay Z."/>
            <person name="Inskeep W."/>
            <person name="Woyke T."/>
        </authorList>
    </citation>
    <scope>NUCLEOTIDE SEQUENCE [LARGE SCALE GENOMIC DNA]</scope>
    <source>
        <strain evidence="2 3">MK1</strain>
    </source>
</reference>
<protein>
    <submittedName>
        <fullName evidence="2">Uncharacterized protein conserved in archaea</fullName>
    </submittedName>
</protein>
<dbReference type="RefSeq" id="WP_009075055.1">
    <property type="nucleotide sequence ID" value="NZ_JH597770.1"/>
</dbReference>